<feature type="region of interest" description="Disordered" evidence="1">
    <location>
        <begin position="24"/>
        <end position="46"/>
    </location>
</feature>
<protein>
    <submittedName>
        <fullName evidence="2">Uncharacterized protein</fullName>
    </submittedName>
</protein>
<name>A0A8H8R812_9HELO</name>
<reference evidence="2 3" key="1">
    <citation type="submission" date="2018-05" db="EMBL/GenBank/DDBJ databases">
        <title>Genome sequencing and assembly of the regulated plant pathogen Lachnellula willkommii and related sister species for the development of diagnostic species identification markers.</title>
        <authorList>
            <person name="Giroux E."/>
            <person name="Bilodeau G."/>
        </authorList>
    </citation>
    <scope>NUCLEOTIDE SEQUENCE [LARGE SCALE GENOMIC DNA]</scope>
    <source>
        <strain evidence="2 3">CBS 185.66</strain>
    </source>
</reference>
<sequence length="206" mass="23218">MSQTGVTPSPDTLPYAALKRQLLSKPTPVLPPPPSSASPPTSHAISSLSLHPSLEAALHLLNDDLPSAHFLVRKMQAAPRWEAMMLHGILHRIEGDYENTRAWYRDVQDSEVFRLAWGREDGLERAMGFVRRVKVLRKERKVEDSKQELKELQDESGREIRVVMEFCEREFGTGKVVDASGVWVQDEKSKGKGSDMVIGGEGWRQF</sequence>
<dbReference type="RefSeq" id="XP_031008841.1">
    <property type="nucleotide sequence ID" value="XM_031147510.1"/>
</dbReference>
<gene>
    <name evidence="2" type="ORF">LHYA1_G002534</name>
</gene>
<dbReference type="AlphaFoldDB" id="A0A8H8R812"/>
<feature type="compositionally biased region" description="Pro residues" evidence="1">
    <location>
        <begin position="28"/>
        <end position="37"/>
    </location>
</feature>
<dbReference type="Proteomes" id="UP000431533">
    <property type="component" value="Unassembled WGS sequence"/>
</dbReference>
<keyword evidence="3" id="KW-1185">Reference proteome</keyword>
<proteinExistence type="predicted"/>
<organism evidence="2 3">
    <name type="scientific">Lachnellula hyalina</name>
    <dbReference type="NCBI Taxonomy" id="1316788"/>
    <lineage>
        <taxon>Eukaryota</taxon>
        <taxon>Fungi</taxon>
        <taxon>Dikarya</taxon>
        <taxon>Ascomycota</taxon>
        <taxon>Pezizomycotina</taxon>
        <taxon>Leotiomycetes</taxon>
        <taxon>Helotiales</taxon>
        <taxon>Lachnaceae</taxon>
        <taxon>Lachnellula</taxon>
    </lineage>
</organism>
<dbReference type="EMBL" id="QGMH01000011">
    <property type="protein sequence ID" value="TVY30055.1"/>
    <property type="molecule type" value="Genomic_DNA"/>
</dbReference>
<evidence type="ECO:0000313" key="2">
    <source>
        <dbReference type="EMBL" id="TVY30055.1"/>
    </source>
</evidence>
<evidence type="ECO:0000256" key="1">
    <source>
        <dbReference type="SAM" id="MobiDB-lite"/>
    </source>
</evidence>
<dbReference type="GeneID" id="41982732"/>
<dbReference type="OrthoDB" id="2306919at2759"/>
<comment type="caution">
    <text evidence="2">The sequence shown here is derived from an EMBL/GenBank/DDBJ whole genome shotgun (WGS) entry which is preliminary data.</text>
</comment>
<accession>A0A8H8R812</accession>
<evidence type="ECO:0000313" key="3">
    <source>
        <dbReference type="Proteomes" id="UP000431533"/>
    </source>
</evidence>